<feature type="compositionally biased region" description="Low complexity" evidence="1">
    <location>
        <begin position="611"/>
        <end position="625"/>
    </location>
</feature>
<dbReference type="OMA" id="WSAMEAM"/>
<gene>
    <name evidence="4" type="ORF">EmuJ_000343200</name>
</gene>
<name>A0A068Y1N2_ECHMU</name>
<dbReference type="eggNOG" id="KOG3530">
    <property type="taxonomic scope" value="Eukaryota"/>
</dbReference>
<dbReference type="Pfam" id="PF00373">
    <property type="entry name" value="FERM_M"/>
    <property type="match status" value="1"/>
</dbReference>
<dbReference type="SMART" id="SM00295">
    <property type="entry name" value="B41"/>
    <property type="match status" value="1"/>
</dbReference>
<dbReference type="SMART" id="SM01196">
    <property type="entry name" value="FERM_C"/>
    <property type="match status" value="1"/>
</dbReference>
<dbReference type="AlphaFoldDB" id="A0A068Y1N2"/>
<dbReference type="SUPFAM" id="SSF47031">
    <property type="entry name" value="Second domain of FERM"/>
    <property type="match status" value="1"/>
</dbReference>
<proteinExistence type="predicted"/>
<dbReference type="InterPro" id="IPR035963">
    <property type="entry name" value="FERM_2"/>
</dbReference>
<dbReference type="GO" id="GO:0031032">
    <property type="term" value="P:actomyosin structure organization"/>
    <property type="evidence" value="ECO:0007669"/>
    <property type="project" value="TreeGrafter"/>
</dbReference>
<feature type="region of interest" description="Disordered" evidence="1">
    <location>
        <begin position="501"/>
        <end position="595"/>
    </location>
</feature>
<dbReference type="InterPro" id="IPR000299">
    <property type="entry name" value="FERM_domain"/>
</dbReference>
<evidence type="ECO:0000259" key="3">
    <source>
        <dbReference type="PROSITE" id="PS50057"/>
    </source>
</evidence>
<dbReference type="InterPro" id="IPR018979">
    <property type="entry name" value="FERM_N"/>
</dbReference>
<feature type="transmembrane region" description="Helical" evidence="2">
    <location>
        <begin position="971"/>
        <end position="989"/>
    </location>
</feature>
<feature type="region of interest" description="Disordered" evidence="1">
    <location>
        <begin position="610"/>
        <end position="632"/>
    </location>
</feature>
<feature type="compositionally biased region" description="Low complexity" evidence="1">
    <location>
        <begin position="579"/>
        <end position="591"/>
    </location>
</feature>
<dbReference type="InterPro" id="IPR019749">
    <property type="entry name" value="Band_41_domain"/>
</dbReference>
<protein>
    <submittedName>
        <fullName evidence="4">FERM domain containing protein 5</fullName>
    </submittedName>
</protein>
<dbReference type="Pfam" id="PF09380">
    <property type="entry name" value="FERM_C"/>
    <property type="match status" value="1"/>
</dbReference>
<keyword evidence="2" id="KW-1133">Transmembrane helix</keyword>
<dbReference type="PRINTS" id="PR00935">
    <property type="entry name" value="BAND41"/>
</dbReference>
<feature type="compositionally biased region" description="Acidic residues" evidence="1">
    <location>
        <begin position="809"/>
        <end position="822"/>
    </location>
</feature>
<dbReference type="InterPro" id="IPR011993">
    <property type="entry name" value="PH-like_dom_sf"/>
</dbReference>
<keyword evidence="2" id="KW-0472">Membrane</keyword>
<dbReference type="SUPFAM" id="SSF54236">
    <property type="entry name" value="Ubiquitin-like"/>
    <property type="match status" value="1"/>
</dbReference>
<dbReference type="Gene3D" id="3.10.20.90">
    <property type="entry name" value="Phosphatidylinositol 3-kinase Catalytic Subunit, Chain A, domain 1"/>
    <property type="match status" value="1"/>
</dbReference>
<feature type="region of interest" description="Disordered" evidence="1">
    <location>
        <begin position="370"/>
        <end position="395"/>
    </location>
</feature>
<dbReference type="GO" id="GO:0005856">
    <property type="term" value="C:cytoskeleton"/>
    <property type="evidence" value="ECO:0007669"/>
    <property type="project" value="TreeGrafter"/>
</dbReference>
<dbReference type="PROSITE" id="PS50057">
    <property type="entry name" value="FERM_3"/>
    <property type="match status" value="1"/>
</dbReference>
<organism evidence="4 5">
    <name type="scientific">Echinococcus multilocularis</name>
    <name type="common">Fox tapeworm</name>
    <dbReference type="NCBI Taxonomy" id="6211"/>
    <lineage>
        <taxon>Eukaryota</taxon>
        <taxon>Metazoa</taxon>
        <taxon>Spiralia</taxon>
        <taxon>Lophotrochozoa</taxon>
        <taxon>Platyhelminthes</taxon>
        <taxon>Cestoda</taxon>
        <taxon>Eucestoda</taxon>
        <taxon>Cyclophyllidea</taxon>
        <taxon>Taeniidae</taxon>
        <taxon>Echinococcus</taxon>
    </lineage>
</organism>
<dbReference type="STRING" id="6211.A0A068Y1N2"/>
<dbReference type="Gene3D" id="2.30.29.30">
    <property type="entry name" value="Pleckstrin-homology domain (PH domain)/Phosphotyrosine-binding domain (PTB)"/>
    <property type="match status" value="1"/>
</dbReference>
<evidence type="ECO:0000256" key="2">
    <source>
        <dbReference type="SAM" id="Phobius"/>
    </source>
</evidence>
<feature type="region of interest" description="Disordered" evidence="1">
    <location>
        <begin position="809"/>
        <end position="830"/>
    </location>
</feature>
<dbReference type="EMBL" id="LN902849">
    <property type="protein sequence ID" value="CDS36347.1"/>
    <property type="molecule type" value="Genomic_DNA"/>
</dbReference>
<dbReference type="InterPro" id="IPR014352">
    <property type="entry name" value="FERM/acyl-CoA-bd_prot_sf"/>
</dbReference>
<dbReference type="InterPro" id="IPR018980">
    <property type="entry name" value="FERM_PH-like_C"/>
</dbReference>
<dbReference type="InterPro" id="IPR029071">
    <property type="entry name" value="Ubiquitin-like_domsf"/>
</dbReference>
<reference evidence="4" key="1">
    <citation type="journal article" date="2013" name="Nature">
        <title>The genomes of four tapeworm species reveal adaptations to parasitism.</title>
        <authorList>
            <person name="Tsai I.J."/>
            <person name="Zarowiecki M."/>
            <person name="Holroyd N."/>
            <person name="Garciarrubio A."/>
            <person name="Sanchez-Flores A."/>
            <person name="Brooks K.L."/>
            <person name="Tracey A."/>
            <person name="Bobes R.J."/>
            <person name="Fragoso G."/>
            <person name="Sciutto E."/>
            <person name="Aslett M."/>
            <person name="Beasley H."/>
            <person name="Bennett H.M."/>
            <person name="Cai J."/>
            <person name="Camicia F."/>
            <person name="Clark R."/>
            <person name="Cucher M."/>
            <person name="De Silva N."/>
            <person name="Day T.A."/>
            <person name="Deplazes P."/>
            <person name="Estrada K."/>
            <person name="Fernandez C."/>
            <person name="Holland P.W."/>
            <person name="Hou J."/>
            <person name="Hu S."/>
            <person name="Huckvale T."/>
            <person name="Hung S.S."/>
            <person name="Kamenetzky L."/>
            <person name="Keane J.A."/>
            <person name="Kiss F."/>
            <person name="Koziol U."/>
            <person name="Lambert O."/>
            <person name="Liu K."/>
            <person name="Luo X."/>
            <person name="Luo Y."/>
            <person name="Macchiaroli N."/>
            <person name="Nichol S."/>
            <person name="Paps J."/>
            <person name="Parkinson J."/>
            <person name="Pouchkina-Stantcheva N."/>
            <person name="Riddiford N."/>
            <person name="Rosenzvit M."/>
            <person name="Salinas G."/>
            <person name="Wasmuth J.D."/>
            <person name="Zamanian M."/>
            <person name="Zheng Y."/>
            <person name="Cai X."/>
            <person name="Soberon X."/>
            <person name="Olson P.D."/>
            <person name="Laclette J.P."/>
            <person name="Brehm K."/>
            <person name="Berriman M."/>
            <person name="Garciarrubio A."/>
            <person name="Bobes R.J."/>
            <person name="Fragoso G."/>
            <person name="Sanchez-Flores A."/>
            <person name="Estrada K."/>
            <person name="Cevallos M.A."/>
            <person name="Morett E."/>
            <person name="Gonzalez V."/>
            <person name="Portillo T."/>
            <person name="Ochoa-Leyva A."/>
            <person name="Jose M.V."/>
            <person name="Sciutto E."/>
            <person name="Landa A."/>
            <person name="Jimenez L."/>
            <person name="Valdes V."/>
            <person name="Carrero J.C."/>
            <person name="Larralde C."/>
            <person name="Morales-Montor J."/>
            <person name="Limon-Lason J."/>
            <person name="Soberon X."/>
            <person name="Laclette J.P."/>
        </authorList>
    </citation>
    <scope>NUCLEOTIDE SEQUENCE [LARGE SCALE GENOMIC DNA]</scope>
</reference>
<feature type="domain" description="FERM" evidence="3">
    <location>
        <begin position="19"/>
        <end position="305"/>
    </location>
</feature>
<evidence type="ECO:0000256" key="1">
    <source>
        <dbReference type="SAM" id="MobiDB-lite"/>
    </source>
</evidence>
<dbReference type="Gene3D" id="1.20.80.10">
    <property type="match status" value="1"/>
</dbReference>
<feature type="compositionally biased region" description="Polar residues" evidence="1">
    <location>
        <begin position="381"/>
        <end position="395"/>
    </location>
</feature>
<reference evidence="4" key="2">
    <citation type="submission" date="2015-11" db="EMBL/GenBank/DDBJ databases">
        <authorList>
            <person name="Zhang Y."/>
            <person name="Guo Z."/>
        </authorList>
    </citation>
    <scope>NUCLEOTIDE SEQUENCE</scope>
</reference>
<dbReference type="OrthoDB" id="6275992at2759"/>
<dbReference type="InterPro" id="IPR019748">
    <property type="entry name" value="FERM_central"/>
</dbReference>
<keyword evidence="2" id="KW-0812">Transmembrane</keyword>
<dbReference type="PANTHER" id="PTHR23280">
    <property type="entry name" value="4.1 G PROTEIN"/>
    <property type="match status" value="1"/>
</dbReference>
<feature type="compositionally biased region" description="Basic and acidic residues" evidence="1">
    <location>
        <begin position="370"/>
        <end position="380"/>
    </location>
</feature>
<dbReference type="SUPFAM" id="SSF50729">
    <property type="entry name" value="PH domain-like"/>
    <property type="match status" value="1"/>
</dbReference>
<feature type="compositionally biased region" description="Low complexity" evidence="1">
    <location>
        <begin position="947"/>
        <end position="958"/>
    </location>
</feature>
<feature type="compositionally biased region" description="Basic and acidic residues" evidence="1">
    <location>
        <begin position="533"/>
        <end position="543"/>
    </location>
</feature>
<feature type="region of interest" description="Disordered" evidence="1">
    <location>
        <begin position="936"/>
        <end position="958"/>
    </location>
</feature>
<accession>A0A068Y1N2</accession>
<sequence>MTAWAVGWERTGALEIVTDGLRTAVFEKFTPSVTSLPWAAVFGQWLFDEVINQLGGLLESDYFGLRYLDKNKQRQWLDLSKTVYKQLKHVIPRSLNFRVKHYPAKPLEELKQEKSRYCLYLQLRRDLHSGRLIGRNNDMHVLAAHILQAEIGDIDQLEDYLGTNGSLADLKMFENMTPRVEGKIRELYKTLRGLSVSEAEGKFLERASGMETYGVEPVFVRDRKGNHFYVGLSHEGVTAFRGNRKAHVFSWPKIYRISYDGKLFVIQVEWEQRRHTLGFKCQTAEAAEALWKWAVDRQCFFTLNKSTEAKTSKARGRLFRKRQLYSFTGRCQKEMLQITTSMPNIPQPSVSRSRSLLNIARSVSLSRQAMSHERLNHSLEESTSQLTNETTTAPRSASIDVLPGRVQLAGVASESAEQLNRQPSEATNHNNHVKMYRSSEVISTTVSPAITNSTNGDLSPVVSVTWSPMPLQKADTLAEVASKEVEAVLTHAEIMRLVAHHQTEDNEPEEGVPRNNEVEESPKTDATSLRSAPEWKRKQGDEEKANEEEEEATIYGITPPLPSPTTLPHKFNCQGSVDHSSQNHSSTTSESFATQIQRPGASTMMLERADTVPSDSTPLSSSTASPSPPKPEVNFVTRSAVVDPPSDFADTSSPQKDIYFPYLSKVRNLDQDGCGQKTLYQPLRFDIPIRDPFTLPSRSQELSISVEQPFDSFTSSPAKTSVAGLSPWPNERLVNVPLRVDNSSLLLRHGYTPHRGYKASHLRNQSDEEVGMKKNDEVEPRPTVVREGCAPPIDEPIIVSEYYVPLCDEEEDGDEDGSEEEPKEISGQEKAAVAPFNWSAASARVDRILPVETQVMPNLPAMTSVILSREIYTPKMDIIDTYHKEMDSFPEPSTESVTERPVVSLPRNISHENVGGRKSTKMEPFLQRTLIQIPKTEGTEEEEKCQEQTFPSPTSSGSASATAFEMPVSSTIVQVFWFLLVFLFVHHVLKVLRVGPILGFFGATGPEAIGYWSAMEAMVDFLLFRLF</sequence>
<dbReference type="PANTHER" id="PTHR23280:SF32">
    <property type="entry name" value="FI22325P1"/>
    <property type="match status" value="1"/>
</dbReference>
<dbReference type="Proteomes" id="UP000017246">
    <property type="component" value="Unassembled WGS sequence"/>
</dbReference>
<dbReference type="CDD" id="cd14473">
    <property type="entry name" value="FERM_B-lobe"/>
    <property type="match status" value="1"/>
</dbReference>
<dbReference type="Pfam" id="PF09379">
    <property type="entry name" value="FERM_N"/>
    <property type="match status" value="1"/>
</dbReference>
<evidence type="ECO:0000313" key="4">
    <source>
        <dbReference type="EMBL" id="CDS36347.1"/>
    </source>
</evidence>
<keyword evidence="5" id="KW-1185">Reference proteome</keyword>
<evidence type="ECO:0000313" key="5">
    <source>
        <dbReference type="Proteomes" id="UP000017246"/>
    </source>
</evidence>